<keyword evidence="3" id="KW-1185">Reference proteome</keyword>
<dbReference type="EMBL" id="JABFCX010000002">
    <property type="protein sequence ID" value="NNU15076.1"/>
    <property type="molecule type" value="Genomic_DNA"/>
</dbReference>
<protein>
    <recommendedName>
        <fullName evidence="4">Capsule biosynthesis protein</fullName>
    </recommendedName>
</protein>
<name>A0A7Y3RJB4_9PROT</name>
<gene>
    <name evidence="2" type="ORF">HK107_01900</name>
</gene>
<proteinExistence type="predicted"/>
<evidence type="ECO:0008006" key="4">
    <source>
        <dbReference type="Google" id="ProtNLM"/>
    </source>
</evidence>
<accession>A0A7Y3RJB4</accession>
<feature type="transmembrane region" description="Helical" evidence="1">
    <location>
        <begin position="34"/>
        <end position="55"/>
    </location>
</feature>
<evidence type="ECO:0000313" key="3">
    <source>
        <dbReference type="Proteomes" id="UP000536835"/>
    </source>
</evidence>
<dbReference type="Pfam" id="PF19883">
    <property type="entry name" value="DUF6356"/>
    <property type="match status" value="1"/>
</dbReference>
<dbReference type="InterPro" id="IPR045936">
    <property type="entry name" value="DUF6356"/>
</dbReference>
<keyword evidence="1" id="KW-0472">Membrane</keyword>
<dbReference type="Proteomes" id="UP000536835">
    <property type="component" value="Unassembled WGS sequence"/>
</dbReference>
<keyword evidence="1" id="KW-1133">Transmembrane helix</keyword>
<organism evidence="2 3">
    <name type="scientific">Parvularcula mediterranea</name>
    <dbReference type="NCBI Taxonomy" id="2732508"/>
    <lineage>
        <taxon>Bacteria</taxon>
        <taxon>Pseudomonadati</taxon>
        <taxon>Pseudomonadota</taxon>
        <taxon>Alphaproteobacteria</taxon>
        <taxon>Parvularculales</taxon>
        <taxon>Parvularculaceae</taxon>
        <taxon>Parvularcula</taxon>
    </lineage>
</organism>
<evidence type="ECO:0000313" key="2">
    <source>
        <dbReference type="EMBL" id="NNU15076.1"/>
    </source>
</evidence>
<comment type="caution">
    <text evidence="2">The sequence shown here is derived from an EMBL/GenBank/DDBJ whole genome shotgun (WGS) entry which is preliminary data.</text>
</comment>
<keyword evidence="1" id="KW-0812">Transmembrane</keyword>
<dbReference type="AlphaFoldDB" id="A0A7Y3RJB4"/>
<evidence type="ECO:0000256" key="1">
    <source>
        <dbReference type="SAM" id="Phobius"/>
    </source>
</evidence>
<sequence length="81" mass="9107">MSMGETAKIERAFREHPESVGESYVGHAKQANKIGWLMIGTGFCCLVHAVFPFLFKRTASQRIRYLGMVAKKRRPGAHLEA</sequence>
<reference evidence="2 3" key="1">
    <citation type="submission" date="2020-05" db="EMBL/GenBank/DDBJ databases">
        <title>Parvularcula mediterraneae sp. nov., isolated from polypropylene straw from shallow seawater of the seashore of Laganas in Zakynthos island, Greece.</title>
        <authorList>
            <person name="Szabo I."/>
            <person name="Al-Omari J."/>
            <person name="Rado J."/>
            <person name="Szerdahelyi G.S."/>
        </authorList>
    </citation>
    <scope>NUCLEOTIDE SEQUENCE [LARGE SCALE GENOMIC DNA]</scope>
    <source>
        <strain evidence="2 3">ZS-1/3</strain>
    </source>
</reference>